<dbReference type="EMBL" id="JTDE01021524">
    <property type="protein sequence ID" value="KAF7232811.1"/>
    <property type="molecule type" value="Genomic_DNA"/>
</dbReference>
<dbReference type="InterPro" id="IPR036322">
    <property type="entry name" value="WD40_repeat_dom_sf"/>
</dbReference>
<proteinExistence type="predicted"/>
<evidence type="ECO:0000313" key="2">
    <source>
        <dbReference type="EMBL" id="KAF7232811.1"/>
    </source>
</evidence>
<evidence type="ECO:0000313" key="3">
    <source>
        <dbReference type="Proteomes" id="UP000822476"/>
    </source>
</evidence>
<dbReference type="AlphaFoldDB" id="A0A8S9Y9R4"/>
<gene>
    <name evidence="2" type="ORF">EG68_08833</name>
</gene>
<dbReference type="GO" id="GO:0034198">
    <property type="term" value="P:cellular response to amino acid starvation"/>
    <property type="evidence" value="ECO:0007669"/>
    <property type="project" value="TreeGrafter"/>
</dbReference>
<dbReference type="InterPro" id="IPR037593">
    <property type="entry name" value="MIOS/Sea4"/>
</dbReference>
<evidence type="ECO:0000259" key="1">
    <source>
        <dbReference type="Pfam" id="PF21719"/>
    </source>
</evidence>
<dbReference type="GO" id="GO:0005737">
    <property type="term" value="C:cytoplasm"/>
    <property type="evidence" value="ECO:0007669"/>
    <property type="project" value="TreeGrafter"/>
</dbReference>
<dbReference type="Pfam" id="PF21720">
    <property type="entry name" value="MIOS_WD40"/>
    <property type="match status" value="1"/>
</dbReference>
<sequence>MSHDILWSPNDKSLFILIRKQEIILFSIFDDVCDKRSSGKVFIIGTGRQFALSVLGIWKNAVHPQVRFLFCLSMFQCVAWVPAFDDRGSADCDSEHLVAITISGGDIKLLSLHEYNPLRDRFGLHNKELVSKFPRNSVYLAWNPWKRNLLAQGVDRTRSLRDSTVIIWDVTKSSDTRTENQYDAVGTGIDVTFSSKQQGSPKLKQIYAVQSLIDSPVSHAEVMTCDRSLCDVGTQEVTSSFAWLSKSSFIVGMSGTSLKVFDLSDPSKPCQMTSTRAVHGLTVDPFCTTRIASYFESRVSIWKLNNLEKPVYTFTEQHDVCQIKWSPLKEAWLGVLVNDSSTIKLYYTYPMFLQPLEESEQIPLEHTVFPSGRSTAPLVSFSWHPLVADCLLTLDRDGCLDVAQIIKRAAITWSPEHTLLWTHDTHWSSFSPGGFKSSRLVESNMTSVGQSEAGHENPVTQESVDKIVEQSAQQLTNGRVFAELERLLIEDIAYVMQRRAEMGYGTAKDPTTYISLFRNDIQLRTMWVWIKYIQDYLTEFVVRSRVTDAELLQTGRPNGLKESGSRSRGATRCLGALAILSGELNQSGVPTPSEVLTCVDWQGVDARLPFPRYRSPERSHVLRLCMWRLDDTDEVQRRVFESVCAEGEYGRAATMALFNLKFNWALSFLNRATTVHSSQTGIESKRNSTNEILINQEVGLVSLALAGYTDSNNDLWRATCASLFNRLENPYLRVMFAFLTRQGGDFNVILHNEDLRLSDRLAFACLYLDDNELLTFVKNTCDQMVLAGRLEAVLLTGIASTEFISLVQNYVDLTGDVQTAAVVGLRACQLCCSSSTSNSRSMDCGSRRPELSGTRNAAAITASTVGEENIGRSSGRGAVVEKEAPLLLTLGGIRIAAWVQW</sequence>
<dbReference type="Gene3D" id="2.130.10.10">
    <property type="entry name" value="YVTN repeat-like/Quinoprotein amine dehydrogenase"/>
    <property type="match status" value="1"/>
</dbReference>
<dbReference type="PANTHER" id="PTHR16453">
    <property type="entry name" value="WD40 DOMAIN-CONTAINING PROTEIN MIO FAMILY MEMBER"/>
    <property type="match status" value="1"/>
</dbReference>
<dbReference type="OrthoDB" id="341486at2759"/>
<dbReference type="InterPro" id="IPR049092">
    <property type="entry name" value="MIOS_a-sol"/>
</dbReference>
<name>A0A8S9Y9R4_9TREM</name>
<comment type="caution">
    <text evidence="2">The sequence shown here is derived from an EMBL/GenBank/DDBJ whole genome shotgun (WGS) entry which is preliminary data.</text>
</comment>
<dbReference type="SUPFAM" id="SSF50978">
    <property type="entry name" value="WD40 repeat-like"/>
    <property type="match status" value="1"/>
</dbReference>
<dbReference type="Pfam" id="PF21719">
    <property type="entry name" value="MIOS_a-sol"/>
    <property type="match status" value="1"/>
</dbReference>
<reference evidence="2" key="1">
    <citation type="submission" date="2019-07" db="EMBL/GenBank/DDBJ databases">
        <title>Annotation for the trematode Paragonimus miyazaki's.</title>
        <authorList>
            <person name="Choi Y.-J."/>
        </authorList>
    </citation>
    <scope>NUCLEOTIDE SEQUENCE</scope>
    <source>
        <strain evidence="2">Japan</strain>
    </source>
</reference>
<protein>
    <submittedName>
        <fullName evidence="2">WD repeat-containing protein mio</fullName>
    </submittedName>
</protein>
<feature type="domain" description="MIOS-like alpha-solenoid" evidence="1">
    <location>
        <begin position="496"/>
        <end position="767"/>
    </location>
</feature>
<organism evidence="2 3">
    <name type="scientific">Paragonimus skrjabini miyazakii</name>
    <dbReference type="NCBI Taxonomy" id="59628"/>
    <lineage>
        <taxon>Eukaryota</taxon>
        <taxon>Metazoa</taxon>
        <taxon>Spiralia</taxon>
        <taxon>Lophotrochozoa</taxon>
        <taxon>Platyhelminthes</taxon>
        <taxon>Trematoda</taxon>
        <taxon>Digenea</taxon>
        <taxon>Plagiorchiida</taxon>
        <taxon>Troglotremata</taxon>
        <taxon>Troglotrematidae</taxon>
        <taxon>Paragonimus</taxon>
    </lineage>
</organism>
<accession>A0A8S9Y9R4</accession>
<dbReference type="InterPro" id="IPR015943">
    <property type="entry name" value="WD40/YVTN_repeat-like_dom_sf"/>
</dbReference>
<keyword evidence="3" id="KW-1185">Reference proteome</keyword>
<dbReference type="PANTHER" id="PTHR16453:SF9">
    <property type="entry name" value="GATOR COMPLEX PROTEIN MIOS"/>
    <property type="match status" value="1"/>
</dbReference>
<dbReference type="Proteomes" id="UP000822476">
    <property type="component" value="Unassembled WGS sequence"/>
</dbReference>
<dbReference type="GO" id="GO:1904263">
    <property type="term" value="P:positive regulation of TORC1 signaling"/>
    <property type="evidence" value="ECO:0007669"/>
    <property type="project" value="TreeGrafter"/>
</dbReference>